<evidence type="ECO:0000259" key="6">
    <source>
        <dbReference type="PROSITE" id="PS51352"/>
    </source>
</evidence>
<keyword evidence="3" id="KW-0560">Oxidoreductase</keyword>
<sequence length="190" mass="20730">MNAGNMLPENLPIPEDDGAADHLRGMSLPALTLPTSDAGVIDLGALGDGRTVIYLYPLTGRPDTDLPDGWDSIPGARGCTTEACDFRDHHDDLLAAGAQRVWGLSSQDIRYQAEVSERLRLPFAMISDTAFLLGSALALPTFSAPGQPRLYKRLTLIVRDGRVEHVFYPIFPPNTHAQQVLDWLRANPAE</sequence>
<dbReference type="Pfam" id="PF08534">
    <property type="entry name" value="Redoxin"/>
    <property type="match status" value="1"/>
</dbReference>
<comment type="caution">
    <text evidence="7">The sequence shown here is derived from an EMBL/GenBank/DDBJ whole genome shotgun (WGS) entry which is preliminary data.</text>
</comment>
<dbReference type="PROSITE" id="PS51352">
    <property type="entry name" value="THIOREDOXIN_2"/>
    <property type="match status" value="1"/>
</dbReference>
<dbReference type="PANTHER" id="PTHR42801:SF21">
    <property type="entry name" value="BCPB PROTEIN"/>
    <property type="match status" value="1"/>
</dbReference>
<feature type="domain" description="Thioredoxin" evidence="6">
    <location>
        <begin position="22"/>
        <end position="189"/>
    </location>
</feature>
<organism evidence="7 8">
    <name type="scientific">Microbacterium resistens</name>
    <dbReference type="NCBI Taxonomy" id="156977"/>
    <lineage>
        <taxon>Bacteria</taxon>
        <taxon>Bacillati</taxon>
        <taxon>Actinomycetota</taxon>
        <taxon>Actinomycetes</taxon>
        <taxon>Micrococcales</taxon>
        <taxon>Microbacteriaceae</taxon>
        <taxon>Microbacterium</taxon>
    </lineage>
</organism>
<evidence type="ECO:0000256" key="1">
    <source>
        <dbReference type="ARBA" id="ARBA00022559"/>
    </source>
</evidence>
<evidence type="ECO:0000313" key="8">
    <source>
        <dbReference type="Proteomes" id="UP001259347"/>
    </source>
</evidence>
<protein>
    <submittedName>
        <fullName evidence="7">Peroxiredoxin</fullName>
    </submittedName>
</protein>
<accession>A0ABU1SFW4</accession>
<evidence type="ECO:0000256" key="2">
    <source>
        <dbReference type="ARBA" id="ARBA00022862"/>
    </source>
</evidence>
<evidence type="ECO:0000313" key="7">
    <source>
        <dbReference type="EMBL" id="MDR6868486.1"/>
    </source>
</evidence>
<reference evidence="7 8" key="1">
    <citation type="submission" date="2023-07" db="EMBL/GenBank/DDBJ databases">
        <title>Sorghum-associated microbial communities from plants grown in Nebraska, USA.</title>
        <authorList>
            <person name="Schachtman D."/>
        </authorList>
    </citation>
    <scope>NUCLEOTIDE SEQUENCE [LARGE SCALE GENOMIC DNA]</scope>
    <source>
        <strain evidence="7 8">2980</strain>
    </source>
</reference>
<evidence type="ECO:0000256" key="3">
    <source>
        <dbReference type="ARBA" id="ARBA00023002"/>
    </source>
</evidence>
<name>A0ABU1SFW4_9MICO</name>
<dbReference type="PANTHER" id="PTHR42801">
    <property type="entry name" value="THIOREDOXIN-DEPENDENT PEROXIDE REDUCTASE"/>
    <property type="match status" value="1"/>
</dbReference>
<keyword evidence="1" id="KW-0575">Peroxidase</keyword>
<dbReference type="EMBL" id="JAVDUM010000015">
    <property type="protein sequence ID" value="MDR6868486.1"/>
    <property type="molecule type" value="Genomic_DNA"/>
</dbReference>
<dbReference type="InterPro" id="IPR013740">
    <property type="entry name" value="Redoxin"/>
</dbReference>
<gene>
    <name evidence="7" type="ORF">J2Y69_003105</name>
</gene>
<dbReference type="SUPFAM" id="SSF52833">
    <property type="entry name" value="Thioredoxin-like"/>
    <property type="match status" value="1"/>
</dbReference>
<keyword evidence="4" id="KW-1015">Disulfide bond</keyword>
<dbReference type="InterPro" id="IPR013766">
    <property type="entry name" value="Thioredoxin_domain"/>
</dbReference>
<dbReference type="RefSeq" id="WP_310022355.1">
    <property type="nucleotide sequence ID" value="NZ_JAVDUM010000015.1"/>
</dbReference>
<dbReference type="InterPro" id="IPR050924">
    <property type="entry name" value="Peroxiredoxin_BCP/PrxQ"/>
</dbReference>
<keyword evidence="5" id="KW-0676">Redox-active center</keyword>
<evidence type="ECO:0000256" key="4">
    <source>
        <dbReference type="ARBA" id="ARBA00023157"/>
    </source>
</evidence>
<keyword evidence="8" id="KW-1185">Reference proteome</keyword>
<dbReference type="InterPro" id="IPR036249">
    <property type="entry name" value="Thioredoxin-like_sf"/>
</dbReference>
<dbReference type="Proteomes" id="UP001259347">
    <property type="component" value="Unassembled WGS sequence"/>
</dbReference>
<dbReference type="CDD" id="cd03017">
    <property type="entry name" value="PRX_BCP"/>
    <property type="match status" value="1"/>
</dbReference>
<evidence type="ECO:0000256" key="5">
    <source>
        <dbReference type="ARBA" id="ARBA00023284"/>
    </source>
</evidence>
<dbReference type="Gene3D" id="3.40.30.10">
    <property type="entry name" value="Glutaredoxin"/>
    <property type="match status" value="1"/>
</dbReference>
<proteinExistence type="predicted"/>
<keyword evidence="2" id="KW-0049">Antioxidant</keyword>